<keyword evidence="3" id="KW-0677">Repeat</keyword>
<comment type="caution">
    <text evidence="5">The sequence shown here is derived from an EMBL/GenBank/DDBJ whole genome shotgun (WGS) entry which is preliminary data.</text>
</comment>
<reference evidence="5 6" key="1">
    <citation type="journal article" date="2018" name="Nat. Ecol. Evol.">
        <title>Shark genomes provide insights into elasmobranch evolution and the origin of vertebrates.</title>
        <authorList>
            <person name="Hara Y"/>
            <person name="Yamaguchi K"/>
            <person name="Onimaru K"/>
            <person name="Kadota M"/>
            <person name="Koyanagi M"/>
            <person name="Keeley SD"/>
            <person name="Tatsumi K"/>
            <person name="Tanaka K"/>
            <person name="Motone F"/>
            <person name="Kageyama Y"/>
            <person name="Nozu R"/>
            <person name="Adachi N"/>
            <person name="Nishimura O"/>
            <person name="Nakagawa R"/>
            <person name="Tanegashima C"/>
            <person name="Kiyatake I"/>
            <person name="Matsumoto R"/>
            <person name="Murakumo K"/>
            <person name="Nishida K"/>
            <person name="Terakita A"/>
            <person name="Kuratani S"/>
            <person name="Sato K"/>
            <person name="Hyodo S Kuraku.S."/>
        </authorList>
    </citation>
    <scope>NUCLEOTIDE SEQUENCE [LARGE SCALE GENOMIC DNA]</scope>
</reference>
<keyword evidence="6" id="KW-1185">Reference proteome</keyword>
<feature type="non-terminal residue" evidence="5">
    <location>
        <position position="1"/>
    </location>
</feature>
<dbReference type="Proteomes" id="UP000288216">
    <property type="component" value="Unassembled WGS sequence"/>
</dbReference>
<keyword evidence="2" id="KW-0963">Cytoplasm</keyword>
<dbReference type="AlphaFoldDB" id="A0A401Q7M6"/>
<protein>
    <submittedName>
        <fullName evidence="5">Uncharacterized protein</fullName>
    </submittedName>
</protein>
<gene>
    <name evidence="5" type="ORF">scyTo_0023282</name>
</gene>
<dbReference type="PANTHER" id="PTHR45984">
    <property type="entry name" value="RNA (RNA) POLYMERASE II ASSOCIATED PROTEIN HOMOLOG"/>
    <property type="match status" value="1"/>
</dbReference>
<dbReference type="GO" id="GO:0031072">
    <property type="term" value="F:heat shock protein binding"/>
    <property type="evidence" value="ECO:0007669"/>
    <property type="project" value="TreeGrafter"/>
</dbReference>
<dbReference type="InterPro" id="IPR051982">
    <property type="entry name" value="CiliaryAsmbly_MitoImport"/>
</dbReference>
<dbReference type="EMBL" id="BFAA01027991">
    <property type="protein sequence ID" value="GCB81394.1"/>
    <property type="molecule type" value="Genomic_DNA"/>
</dbReference>
<evidence type="ECO:0000256" key="3">
    <source>
        <dbReference type="ARBA" id="ARBA00022737"/>
    </source>
</evidence>
<evidence type="ECO:0000256" key="2">
    <source>
        <dbReference type="ARBA" id="ARBA00022490"/>
    </source>
</evidence>
<sequence length="56" mass="6438">EEGLYPDLISFCEKKIEKLDPKNRILRTNNPPATAASFTKEEWQEITSDIKEANKS</sequence>
<comment type="subcellular location">
    <subcellularLocation>
        <location evidence="1">Cytoplasm</location>
    </subcellularLocation>
</comment>
<accession>A0A401Q7M6</accession>
<dbReference type="GO" id="GO:0006626">
    <property type="term" value="P:protein targeting to mitochondrion"/>
    <property type="evidence" value="ECO:0007669"/>
    <property type="project" value="TreeGrafter"/>
</dbReference>
<dbReference type="STRING" id="75743.A0A401Q7M6"/>
<proteinExistence type="predicted"/>
<keyword evidence="4" id="KW-0802">TPR repeat</keyword>
<evidence type="ECO:0000313" key="6">
    <source>
        <dbReference type="Proteomes" id="UP000288216"/>
    </source>
</evidence>
<feature type="non-terminal residue" evidence="5">
    <location>
        <position position="56"/>
    </location>
</feature>
<dbReference type="GO" id="GO:0005829">
    <property type="term" value="C:cytosol"/>
    <property type="evidence" value="ECO:0007669"/>
    <property type="project" value="TreeGrafter"/>
</dbReference>
<dbReference type="PANTHER" id="PTHR45984:SF1">
    <property type="entry name" value="SPAG1 AXONEMAL DYNEIN ASSEMBLY FACTOR"/>
    <property type="match status" value="1"/>
</dbReference>
<name>A0A401Q7M6_SCYTO</name>
<evidence type="ECO:0000313" key="5">
    <source>
        <dbReference type="EMBL" id="GCB81394.1"/>
    </source>
</evidence>
<evidence type="ECO:0000256" key="4">
    <source>
        <dbReference type="ARBA" id="ARBA00022803"/>
    </source>
</evidence>
<dbReference type="OrthoDB" id="2942533at2759"/>
<evidence type="ECO:0000256" key="1">
    <source>
        <dbReference type="ARBA" id="ARBA00004496"/>
    </source>
</evidence>
<dbReference type="GO" id="GO:0005739">
    <property type="term" value="C:mitochondrion"/>
    <property type="evidence" value="ECO:0007669"/>
    <property type="project" value="TreeGrafter"/>
</dbReference>
<organism evidence="5 6">
    <name type="scientific">Scyliorhinus torazame</name>
    <name type="common">Cloudy catshark</name>
    <name type="synonym">Catulus torazame</name>
    <dbReference type="NCBI Taxonomy" id="75743"/>
    <lineage>
        <taxon>Eukaryota</taxon>
        <taxon>Metazoa</taxon>
        <taxon>Chordata</taxon>
        <taxon>Craniata</taxon>
        <taxon>Vertebrata</taxon>
        <taxon>Chondrichthyes</taxon>
        <taxon>Elasmobranchii</taxon>
        <taxon>Galeomorphii</taxon>
        <taxon>Galeoidea</taxon>
        <taxon>Carcharhiniformes</taxon>
        <taxon>Scyliorhinidae</taxon>
        <taxon>Scyliorhinus</taxon>
    </lineage>
</organism>